<keyword evidence="2" id="KW-1185">Reference proteome</keyword>
<protein>
    <recommendedName>
        <fullName evidence="3">Lipocalin-like protein</fullName>
    </recommendedName>
</protein>
<dbReference type="RefSeq" id="WP_109678162.1">
    <property type="nucleotide sequence ID" value="NZ_QGDT01000023.1"/>
</dbReference>
<sequence length="97" mass="11393">MKYLIFLFLCSLISCSEYSKKRDVYFGRWKATKGDAHFRIYQENDGVFVHWSNGQIVPLTYQENGNYYNMSTVFGSMPLLISNDTLSFSQTKYVKFN</sequence>
<dbReference type="AlphaFoldDB" id="A0A316A699"/>
<organism evidence="1 2">
    <name type="scientific">Dyadobacter jejuensis</name>
    <dbReference type="NCBI Taxonomy" id="1082580"/>
    <lineage>
        <taxon>Bacteria</taxon>
        <taxon>Pseudomonadati</taxon>
        <taxon>Bacteroidota</taxon>
        <taxon>Cytophagia</taxon>
        <taxon>Cytophagales</taxon>
        <taxon>Spirosomataceae</taxon>
        <taxon>Dyadobacter</taxon>
    </lineage>
</organism>
<reference evidence="1 2" key="1">
    <citation type="submission" date="2018-03" db="EMBL/GenBank/DDBJ databases">
        <title>Genomic Encyclopedia of Archaeal and Bacterial Type Strains, Phase II (KMG-II): from individual species to whole genera.</title>
        <authorList>
            <person name="Goeker M."/>
        </authorList>
    </citation>
    <scope>NUCLEOTIDE SEQUENCE [LARGE SCALE GENOMIC DNA]</scope>
    <source>
        <strain evidence="1 2">DSM 100346</strain>
    </source>
</reference>
<evidence type="ECO:0000313" key="2">
    <source>
        <dbReference type="Proteomes" id="UP000245880"/>
    </source>
</evidence>
<evidence type="ECO:0008006" key="3">
    <source>
        <dbReference type="Google" id="ProtNLM"/>
    </source>
</evidence>
<name>A0A316A699_9BACT</name>
<dbReference type="Proteomes" id="UP000245880">
    <property type="component" value="Unassembled WGS sequence"/>
</dbReference>
<evidence type="ECO:0000313" key="1">
    <source>
        <dbReference type="EMBL" id="PWJ53391.1"/>
    </source>
</evidence>
<dbReference type="OrthoDB" id="960186at2"/>
<gene>
    <name evidence="1" type="ORF">CLV98_1234</name>
</gene>
<proteinExistence type="predicted"/>
<comment type="caution">
    <text evidence="1">The sequence shown here is derived from an EMBL/GenBank/DDBJ whole genome shotgun (WGS) entry which is preliminary data.</text>
</comment>
<dbReference type="PROSITE" id="PS51257">
    <property type="entry name" value="PROKAR_LIPOPROTEIN"/>
    <property type="match status" value="1"/>
</dbReference>
<accession>A0A316A699</accession>
<dbReference type="EMBL" id="QGDT01000023">
    <property type="protein sequence ID" value="PWJ53391.1"/>
    <property type="molecule type" value="Genomic_DNA"/>
</dbReference>